<dbReference type="EC" id="3.1.3.18" evidence="4"/>
<dbReference type="InterPro" id="IPR041492">
    <property type="entry name" value="HAD_2"/>
</dbReference>
<evidence type="ECO:0000313" key="6">
    <source>
        <dbReference type="Proteomes" id="UP000784128"/>
    </source>
</evidence>
<dbReference type="SFLD" id="SFLDG01129">
    <property type="entry name" value="C1.5:_HAD__Beta-PGM__Phosphata"/>
    <property type="match status" value="1"/>
</dbReference>
<dbReference type="InterPro" id="IPR036412">
    <property type="entry name" value="HAD-like_sf"/>
</dbReference>
<accession>A0ABS5U3S0</accession>
<evidence type="ECO:0000313" key="5">
    <source>
        <dbReference type="EMBL" id="MBT1070274.1"/>
    </source>
</evidence>
<comment type="similarity">
    <text evidence="3">Belongs to the HAD-like hydrolase superfamily. CbbY/CbbZ/Gph/YieH family.</text>
</comment>
<proteinExistence type="inferred from homology"/>
<dbReference type="SFLD" id="SFLDG01135">
    <property type="entry name" value="C1.5.6:_HAD__Beta-PGM__Phospha"/>
    <property type="match status" value="1"/>
</dbReference>
<dbReference type="InterPro" id="IPR050155">
    <property type="entry name" value="HAD-like_hydrolase_sf"/>
</dbReference>
<dbReference type="Gene3D" id="1.10.150.240">
    <property type="entry name" value="Putative phosphatase, domain 2"/>
    <property type="match status" value="1"/>
</dbReference>
<reference evidence="5 6" key="1">
    <citation type="submission" date="2021-05" db="EMBL/GenBank/DDBJ databases">
        <title>The draft genome of Geobacter chapellei DSM 13688.</title>
        <authorList>
            <person name="Xu Z."/>
            <person name="Masuda Y."/>
            <person name="Itoh H."/>
            <person name="Senoo K."/>
        </authorList>
    </citation>
    <scope>NUCLEOTIDE SEQUENCE [LARGE SCALE GENOMIC DNA]</scope>
    <source>
        <strain evidence="5 6">DSM 13688</strain>
    </source>
</reference>
<name>A0ABS5U3S0_9BACT</name>
<dbReference type="GO" id="GO:0016787">
    <property type="term" value="F:hydrolase activity"/>
    <property type="evidence" value="ECO:0007669"/>
    <property type="project" value="UniProtKB-KW"/>
</dbReference>
<dbReference type="SUPFAM" id="SSF56784">
    <property type="entry name" value="HAD-like"/>
    <property type="match status" value="1"/>
</dbReference>
<dbReference type="PANTHER" id="PTHR43434">
    <property type="entry name" value="PHOSPHOGLYCOLATE PHOSPHATASE"/>
    <property type="match status" value="1"/>
</dbReference>
<gene>
    <name evidence="5" type="ORF">KJB30_00585</name>
</gene>
<dbReference type="Proteomes" id="UP000784128">
    <property type="component" value="Unassembled WGS sequence"/>
</dbReference>
<organism evidence="5 6">
    <name type="scientific">Pelotalea chapellei</name>
    <dbReference type="NCBI Taxonomy" id="44671"/>
    <lineage>
        <taxon>Bacteria</taxon>
        <taxon>Pseudomonadati</taxon>
        <taxon>Thermodesulfobacteriota</taxon>
        <taxon>Desulfuromonadia</taxon>
        <taxon>Geobacterales</taxon>
        <taxon>Geobacteraceae</taxon>
        <taxon>Pelotalea</taxon>
    </lineage>
</organism>
<keyword evidence="6" id="KW-1185">Reference proteome</keyword>
<dbReference type="PRINTS" id="PR00413">
    <property type="entry name" value="HADHALOGNASE"/>
</dbReference>
<protein>
    <recommendedName>
        <fullName evidence="4">phosphoglycolate phosphatase</fullName>
        <ecNumber evidence="4">3.1.3.18</ecNumber>
    </recommendedName>
</protein>
<dbReference type="Pfam" id="PF13419">
    <property type="entry name" value="HAD_2"/>
    <property type="match status" value="1"/>
</dbReference>
<comment type="pathway">
    <text evidence="2">Organic acid metabolism; glycolate biosynthesis; glycolate from 2-phosphoglycolate: step 1/1.</text>
</comment>
<dbReference type="Gene3D" id="3.40.50.1000">
    <property type="entry name" value="HAD superfamily/HAD-like"/>
    <property type="match status" value="1"/>
</dbReference>
<dbReference type="NCBIfam" id="TIGR01509">
    <property type="entry name" value="HAD-SF-IA-v3"/>
    <property type="match status" value="1"/>
</dbReference>
<dbReference type="NCBIfam" id="TIGR01549">
    <property type="entry name" value="HAD-SF-IA-v1"/>
    <property type="match status" value="1"/>
</dbReference>
<evidence type="ECO:0000256" key="1">
    <source>
        <dbReference type="ARBA" id="ARBA00000830"/>
    </source>
</evidence>
<comment type="catalytic activity">
    <reaction evidence="1">
        <text>2-phosphoglycolate + H2O = glycolate + phosphate</text>
        <dbReference type="Rhea" id="RHEA:14369"/>
        <dbReference type="ChEBI" id="CHEBI:15377"/>
        <dbReference type="ChEBI" id="CHEBI:29805"/>
        <dbReference type="ChEBI" id="CHEBI:43474"/>
        <dbReference type="ChEBI" id="CHEBI:58033"/>
        <dbReference type="EC" id="3.1.3.18"/>
    </reaction>
</comment>
<dbReference type="InterPro" id="IPR006439">
    <property type="entry name" value="HAD-SF_hydro_IA"/>
</dbReference>
<dbReference type="PANTHER" id="PTHR43434:SF1">
    <property type="entry name" value="PHOSPHOGLYCOLATE PHOSPHATASE"/>
    <property type="match status" value="1"/>
</dbReference>
<evidence type="ECO:0000256" key="2">
    <source>
        <dbReference type="ARBA" id="ARBA00004818"/>
    </source>
</evidence>
<evidence type="ECO:0000256" key="3">
    <source>
        <dbReference type="ARBA" id="ARBA00006171"/>
    </source>
</evidence>
<dbReference type="RefSeq" id="WP_214295985.1">
    <property type="nucleotide sequence ID" value="NZ_JAHDYS010000001.1"/>
</dbReference>
<dbReference type="InterPro" id="IPR023198">
    <property type="entry name" value="PGP-like_dom2"/>
</dbReference>
<dbReference type="SFLD" id="SFLDS00003">
    <property type="entry name" value="Haloacid_Dehalogenase"/>
    <property type="match status" value="1"/>
</dbReference>
<comment type="caution">
    <text evidence="5">The sequence shown here is derived from an EMBL/GenBank/DDBJ whole genome shotgun (WGS) entry which is preliminary data.</text>
</comment>
<sequence>MTVGAVLFDLDGTLVDSLDDLTDAVNYTRSQFGMAALATTEVRRMIGKGSRNLVQQALQTDCEAEIKQGLQFFEAFNTAHIADKSKLYPGIREVLDQLDELAIPLAIVSNKNESLSRLILEALDIKRYFRSISGGDTYPERKPSPLPLMRVIQDMGVTPDETLMVGDSINDILAGRQAGIATIGCTWGYGGPDELLQADHMAASSRDVADIVLASF</sequence>
<dbReference type="InterPro" id="IPR023214">
    <property type="entry name" value="HAD_sf"/>
</dbReference>
<keyword evidence="5" id="KW-0378">Hydrolase</keyword>
<dbReference type="EMBL" id="JAHDYS010000001">
    <property type="protein sequence ID" value="MBT1070274.1"/>
    <property type="molecule type" value="Genomic_DNA"/>
</dbReference>
<evidence type="ECO:0000256" key="4">
    <source>
        <dbReference type="ARBA" id="ARBA00013078"/>
    </source>
</evidence>